<reference evidence="1" key="1">
    <citation type="submission" date="2008-06" db="EMBL/GenBank/DDBJ databases">
        <authorList>
            <person name="Lorenzi H."/>
            <person name="Inman J."/>
            <person name="Miller J."/>
            <person name="Schobel S."/>
            <person name="Amedeo P."/>
            <person name="Caler E.V."/>
            <person name="da Silva J."/>
        </authorList>
    </citation>
    <scope>NUCLEOTIDE SEQUENCE [LARGE SCALE GENOMIC DNA]</scope>
    <source>
        <strain evidence="1">RN66</strain>
    </source>
</reference>
<organism evidence="1 2">
    <name type="scientific">Cryptosporidium muris (strain RN66)</name>
    <dbReference type="NCBI Taxonomy" id="441375"/>
    <lineage>
        <taxon>Eukaryota</taxon>
        <taxon>Sar</taxon>
        <taxon>Alveolata</taxon>
        <taxon>Apicomplexa</taxon>
        <taxon>Conoidasida</taxon>
        <taxon>Coccidia</taxon>
        <taxon>Eucoccidiorida</taxon>
        <taxon>Eimeriorina</taxon>
        <taxon>Cryptosporidiidae</taxon>
        <taxon>Cryptosporidium</taxon>
    </lineage>
</organism>
<accession>B6AK69</accession>
<evidence type="ECO:0000313" key="1">
    <source>
        <dbReference type="EMBL" id="EEA08610.1"/>
    </source>
</evidence>
<dbReference type="GeneID" id="6998099"/>
<gene>
    <name evidence="1" type="ORF">CMU_004710</name>
</gene>
<evidence type="ECO:0000313" key="2">
    <source>
        <dbReference type="Proteomes" id="UP000001460"/>
    </source>
</evidence>
<dbReference type="EMBL" id="DS989753">
    <property type="protein sequence ID" value="EEA08610.1"/>
    <property type="molecule type" value="Genomic_DNA"/>
</dbReference>
<dbReference type="VEuPathDB" id="CryptoDB:CMU_004710"/>
<dbReference type="AlphaFoldDB" id="B6AK69"/>
<dbReference type="RefSeq" id="XP_002142959.1">
    <property type="nucleotide sequence ID" value="XM_002142923.1"/>
</dbReference>
<dbReference type="Proteomes" id="UP000001460">
    <property type="component" value="Unassembled WGS sequence"/>
</dbReference>
<name>B6AK69_CRYMR</name>
<keyword evidence="2" id="KW-1185">Reference proteome</keyword>
<proteinExistence type="predicted"/>
<sequence>MRSTSCFLLVFSFFHFLYNINILRISIVIQRNSFLKLTAANQNPNGNDDPISQHKLELELLYGQFSKVSLLLDRKTEIWRAECEGLHLPQTIEDFCKRLLQRIKMAMEYQENLRRRISSKEDLVRNLQAANS</sequence>
<protein>
    <submittedName>
        <fullName evidence="1">Uncharacterized protein</fullName>
    </submittedName>
</protein>